<dbReference type="STRING" id="662367.SAMN05216167_1245"/>
<dbReference type="EMBL" id="FOLQ01000024">
    <property type="protein sequence ID" value="SFE98630.1"/>
    <property type="molecule type" value="Genomic_DNA"/>
</dbReference>
<organism evidence="1 2">
    <name type="scientific">Spirosoma endophyticum</name>
    <dbReference type="NCBI Taxonomy" id="662367"/>
    <lineage>
        <taxon>Bacteria</taxon>
        <taxon>Pseudomonadati</taxon>
        <taxon>Bacteroidota</taxon>
        <taxon>Cytophagia</taxon>
        <taxon>Cytophagales</taxon>
        <taxon>Cytophagaceae</taxon>
        <taxon>Spirosoma</taxon>
    </lineage>
</organism>
<reference evidence="1 2" key="1">
    <citation type="submission" date="2016-10" db="EMBL/GenBank/DDBJ databases">
        <authorList>
            <person name="de Groot N.N."/>
        </authorList>
    </citation>
    <scope>NUCLEOTIDE SEQUENCE [LARGE SCALE GENOMIC DNA]</scope>
    <source>
        <strain evidence="1 2">DSM 26130</strain>
    </source>
</reference>
<evidence type="ECO:0008006" key="3">
    <source>
        <dbReference type="Google" id="ProtNLM"/>
    </source>
</evidence>
<evidence type="ECO:0000313" key="1">
    <source>
        <dbReference type="EMBL" id="SFE98630.1"/>
    </source>
</evidence>
<gene>
    <name evidence="1" type="ORF">SAMN05216167_1245</name>
</gene>
<dbReference type="AlphaFoldDB" id="A0A1I2F295"/>
<evidence type="ECO:0000313" key="2">
    <source>
        <dbReference type="Proteomes" id="UP000198598"/>
    </source>
</evidence>
<keyword evidence="2" id="KW-1185">Reference proteome</keyword>
<accession>A0A1I2F295</accession>
<proteinExistence type="predicted"/>
<protein>
    <recommendedName>
        <fullName evidence="3">Por secretion system C-terminal sorting domain-containing protein</fullName>
    </recommendedName>
</protein>
<name>A0A1I2F295_9BACT</name>
<dbReference type="Proteomes" id="UP000198598">
    <property type="component" value="Unassembled WGS sequence"/>
</dbReference>
<sequence>MNSKQLNVKTTKHDTTMLPLMSKVAASLLLSASTFINPTTPKVLSFDASAFVTVSNKIRIAVQKSTEAPVTIVLRNAENQVLFQQDLGKKESKFAVKLNVDDLADGQYELEIKSNKGSINKYLNLSTAPIQMQSRIVAVQ</sequence>